<proteinExistence type="predicted"/>
<evidence type="ECO:0000313" key="2">
    <source>
        <dbReference type="EMBL" id="SOD52987.1"/>
    </source>
</evidence>
<protein>
    <submittedName>
        <fullName evidence="2">Uncharacterized conserved protein, DUF885 familyt</fullName>
    </submittedName>
</protein>
<keyword evidence="1" id="KW-0732">Signal</keyword>
<reference evidence="2 3" key="1">
    <citation type="submission" date="2017-09" db="EMBL/GenBank/DDBJ databases">
        <authorList>
            <person name="Ehlers B."/>
            <person name="Leendertz F.H."/>
        </authorList>
    </citation>
    <scope>NUCLEOTIDE SEQUENCE [LARGE SCALE GENOMIC DNA]</scope>
    <source>
        <strain evidence="2 3">CGMCC 1.10978</strain>
    </source>
</reference>
<keyword evidence="3" id="KW-1185">Reference proteome</keyword>
<dbReference type="InterPro" id="IPR010281">
    <property type="entry name" value="DUF885"/>
</dbReference>
<gene>
    <name evidence="2" type="ORF">SAMN06296416_102181</name>
</gene>
<organism evidence="2 3">
    <name type="scientific">Pseudoxanthomonas wuyuanensis</name>
    <dbReference type="NCBI Taxonomy" id="1073196"/>
    <lineage>
        <taxon>Bacteria</taxon>
        <taxon>Pseudomonadati</taxon>
        <taxon>Pseudomonadota</taxon>
        <taxon>Gammaproteobacteria</taxon>
        <taxon>Lysobacterales</taxon>
        <taxon>Lysobacteraceae</taxon>
        <taxon>Pseudoxanthomonas</taxon>
    </lineage>
</organism>
<name>A0A286D2X4_9GAMM</name>
<feature type="chain" id="PRO_5012131592" evidence="1">
    <location>
        <begin position="27"/>
        <end position="590"/>
    </location>
</feature>
<accession>A0A286D2X4</accession>
<dbReference type="PANTHER" id="PTHR33361">
    <property type="entry name" value="GLR0591 PROTEIN"/>
    <property type="match status" value="1"/>
</dbReference>
<dbReference type="OrthoDB" id="9769898at2"/>
<dbReference type="Proteomes" id="UP000219374">
    <property type="component" value="Unassembled WGS sequence"/>
</dbReference>
<feature type="signal peptide" evidence="1">
    <location>
        <begin position="1"/>
        <end position="26"/>
    </location>
</feature>
<evidence type="ECO:0000256" key="1">
    <source>
        <dbReference type="SAM" id="SignalP"/>
    </source>
</evidence>
<evidence type="ECO:0000313" key="3">
    <source>
        <dbReference type="Proteomes" id="UP000219374"/>
    </source>
</evidence>
<dbReference type="Pfam" id="PF05960">
    <property type="entry name" value="DUF885"/>
    <property type="match status" value="1"/>
</dbReference>
<dbReference type="PANTHER" id="PTHR33361:SF2">
    <property type="entry name" value="DUF885 DOMAIN-CONTAINING PROTEIN"/>
    <property type="match status" value="1"/>
</dbReference>
<dbReference type="AlphaFoldDB" id="A0A286D2X4"/>
<sequence length="590" mass="66541">MKPFANRCLFAVFMIAAAIVTDSASAADASAGERFKALYQREWDWRRSQFAGADDEDSQGKPADRLPRVDAAAQAERERYWSQVLEELEAIPVAELSGEDPVNYAVYHQQIESLLTDQRLRDWEMPFNSDTAFWTNLGFTARRPLDDAESYRRYLAQLADVPRYFDEQIANMRAGLARGFSVPRVTLAGRDTSIAEVADSKLEDNLFYTPFKQMPATIPAAEQARLRTAAAQAIAGSVQPAYRKLLAFFRDEYLPQSRTTLAADAMPDGAAYYRAQIRKFTTLDMAPDAIHSLGLDEVAKIRAQMEQTIQQTGFKGSFAEFLHFLRTDPQFYPKTPDELLMRAAWLAKRVDAKIGRYIGLLPRQRFGIQPVPPDLAPFYTGGRGGLDTYWLNTYNLPSRPLYTLPALTLHESSPGHSLQMSLAAEHEGLPDFRRYTYISAYGEGWALYSEKLGVEMGLYDTPYETFGYLTYQMWRACRLVVDTGIHHQGWTREQAVAFMRDNTALSEHEIGTEVDRYIAWPGQALSYYIGQIAIERARAKAEAELGASFDLRGFHDAVLALGSVPLPVLEERIDRYIDERRKPPAAAGAH</sequence>
<dbReference type="EMBL" id="OCND01000002">
    <property type="protein sequence ID" value="SOD52987.1"/>
    <property type="molecule type" value="Genomic_DNA"/>
</dbReference>